<name>A0ABW0R476_9BACL</name>
<dbReference type="Pfam" id="PF00127">
    <property type="entry name" value="Copper-bind"/>
    <property type="match status" value="1"/>
</dbReference>
<dbReference type="InterPro" id="IPR015251">
    <property type="entry name" value="PepX_N_dom"/>
</dbReference>
<feature type="signal peptide" evidence="3">
    <location>
        <begin position="1"/>
        <end position="26"/>
    </location>
</feature>
<evidence type="ECO:0000256" key="2">
    <source>
        <dbReference type="ARBA" id="ARBA00023008"/>
    </source>
</evidence>
<feature type="chain" id="PRO_5046399677" evidence="3">
    <location>
        <begin position="27"/>
        <end position="538"/>
    </location>
</feature>
<dbReference type="PANTHER" id="PTHR39335">
    <property type="entry name" value="BLL4220 PROTEIN"/>
    <property type="match status" value="1"/>
</dbReference>
<sequence>MRIRGRLLTTGMLALSLMTVPWVAQAEEAAPASPNAAMTTNAPTIAAELGVLKGDGQGVTAAYLSKSTTRMQAAILYLRLLGKEKDALAEKGTDTFSDAGTAGKSNAPILAFLKSHPEYGWSGTGGNKFEPNGLVTSQQLYKVMLEALGYRSGTDFDYKDTLVFAASKGLSRAATATPFKNSDLATALIETLQTMTKTGGKTLVAQLVELKVVTADQAAKLNVGRIDVRKATDGSSYLTDGKGMALYLFTKDTADVNSCVGQCLANWPVFYSDAILLANGLSGSDFGSFVRADGAKQLTYKGWPLYYFVKDTKAGDVNGEGIGNVWYLIKQPFYTVGLGTDPKLGNYLVDSNGKSLYYFDKDPIGASECSGDCLAKWPAFHADAIQVPKGLNAKDFSEITREDGTKQTTFKGYPLYYFFQDTKRGEVKGQGLGTVWYVIDPATFAGTKTGLAQPAKVTVEMKDYAFQQADITVKAGTPIEFINRDEDMKHNAVAVNGAFGTPLLEQGQTTIITLTKPGVYEYYCEAHKSFMKGKITVQ</sequence>
<dbReference type="RefSeq" id="WP_378113893.1">
    <property type="nucleotide sequence ID" value="NZ_JBHSNC010000056.1"/>
</dbReference>
<evidence type="ECO:0000313" key="6">
    <source>
        <dbReference type="EMBL" id="MFC5531936.1"/>
    </source>
</evidence>
<evidence type="ECO:0000259" key="5">
    <source>
        <dbReference type="Pfam" id="PF09168"/>
    </source>
</evidence>
<dbReference type="Proteomes" id="UP001596108">
    <property type="component" value="Unassembled WGS sequence"/>
</dbReference>
<dbReference type="SUPFAM" id="SSF81761">
    <property type="entry name" value="X-Prolyl dipeptidyl aminopeptidase PepX, N-terminal domain"/>
    <property type="match status" value="1"/>
</dbReference>
<proteinExistence type="predicted"/>
<keyword evidence="3" id="KW-0732">Signal</keyword>
<dbReference type="SUPFAM" id="SSF49503">
    <property type="entry name" value="Cupredoxins"/>
    <property type="match status" value="1"/>
</dbReference>
<dbReference type="Pfam" id="PF09168">
    <property type="entry name" value="PepX_N"/>
    <property type="match status" value="1"/>
</dbReference>
<gene>
    <name evidence="6" type="ORF">ACFPQ4_21180</name>
</gene>
<comment type="caution">
    <text evidence="6">The sequence shown here is derived from an EMBL/GenBank/DDBJ whole genome shotgun (WGS) entry which is preliminary data.</text>
</comment>
<keyword evidence="7" id="KW-1185">Reference proteome</keyword>
<dbReference type="InterPro" id="IPR036313">
    <property type="entry name" value="PepX_N_dom_sf"/>
</dbReference>
<evidence type="ECO:0000256" key="3">
    <source>
        <dbReference type="SAM" id="SignalP"/>
    </source>
</evidence>
<dbReference type="PANTHER" id="PTHR39335:SF1">
    <property type="entry name" value="BLL4220 PROTEIN"/>
    <property type="match status" value="1"/>
</dbReference>
<dbReference type="Pfam" id="PF03640">
    <property type="entry name" value="Lipoprotein_15"/>
    <property type="match status" value="4"/>
</dbReference>
<evidence type="ECO:0000313" key="7">
    <source>
        <dbReference type="Proteomes" id="UP001596108"/>
    </source>
</evidence>
<dbReference type="InterPro" id="IPR000923">
    <property type="entry name" value="BlueCu_1"/>
</dbReference>
<dbReference type="InterPro" id="IPR005297">
    <property type="entry name" value="Lipoprotein_repeat"/>
</dbReference>
<organism evidence="6 7">
    <name type="scientific">Cohnella yongneupensis</name>
    <dbReference type="NCBI Taxonomy" id="425006"/>
    <lineage>
        <taxon>Bacteria</taxon>
        <taxon>Bacillati</taxon>
        <taxon>Bacillota</taxon>
        <taxon>Bacilli</taxon>
        <taxon>Bacillales</taxon>
        <taxon>Paenibacillaceae</taxon>
        <taxon>Cohnella</taxon>
    </lineage>
</organism>
<evidence type="ECO:0000259" key="4">
    <source>
        <dbReference type="Pfam" id="PF00127"/>
    </source>
</evidence>
<dbReference type="Gene3D" id="2.60.40.420">
    <property type="entry name" value="Cupredoxins - blue copper proteins"/>
    <property type="match status" value="1"/>
</dbReference>
<feature type="domain" description="Blue (type 1) copper" evidence="4">
    <location>
        <begin position="456"/>
        <end position="538"/>
    </location>
</feature>
<dbReference type="EMBL" id="JBHSNC010000056">
    <property type="protein sequence ID" value="MFC5531936.1"/>
    <property type="molecule type" value="Genomic_DNA"/>
</dbReference>
<accession>A0ABW0R476</accession>
<reference evidence="7" key="1">
    <citation type="journal article" date="2019" name="Int. J. Syst. Evol. Microbiol.">
        <title>The Global Catalogue of Microorganisms (GCM) 10K type strain sequencing project: providing services to taxonomists for standard genome sequencing and annotation.</title>
        <authorList>
            <consortium name="The Broad Institute Genomics Platform"/>
            <consortium name="The Broad Institute Genome Sequencing Center for Infectious Disease"/>
            <person name="Wu L."/>
            <person name="Ma J."/>
        </authorList>
    </citation>
    <scope>NUCLEOTIDE SEQUENCE [LARGE SCALE GENOMIC DNA]</scope>
    <source>
        <strain evidence="7">CGMCC 1.18578</strain>
    </source>
</reference>
<feature type="domain" description="X-Prolyl dipeptidyl aminopeptidase PepX N-terminal" evidence="5">
    <location>
        <begin position="135"/>
        <end position="208"/>
    </location>
</feature>
<evidence type="ECO:0000256" key="1">
    <source>
        <dbReference type="ARBA" id="ARBA00022723"/>
    </source>
</evidence>
<keyword evidence="2" id="KW-0186">Copper</keyword>
<protein>
    <submittedName>
        <fullName evidence="6">Plastocyanin/azurin family copper-binding protein</fullName>
    </submittedName>
</protein>
<keyword evidence="1" id="KW-0479">Metal-binding</keyword>
<dbReference type="InterPro" id="IPR008972">
    <property type="entry name" value="Cupredoxin"/>
</dbReference>